<name>A0A918KXJ5_9DEIO</name>
<proteinExistence type="predicted"/>
<organism evidence="1 2">
    <name type="scientific">Deinococcus ruber</name>
    <dbReference type="NCBI Taxonomy" id="1848197"/>
    <lineage>
        <taxon>Bacteria</taxon>
        <taxon>Thermotogati</taxon>
        <taxon>Deinococcota</taxon>
        <taxon>Deinococci</taxon>
        <taxon>Deinococcales</taxon>
        <taxon>Deinococcaceae</taxon>
        <taxon>Deinococcus</taxon>
    </lineage>
</organism>
<reference evidence="1" key="2">
    <citation type="submission" date="2020-09" db="EMBL/GenBank/DDBJ databases">
        <authorList>
            <person name="Sun Q."/>
            <person name="Ohkuma M."/>
        </authorList>
    </citation>
    <scope>NUCLEOTIDE SEQUENCE</scope>
    <source>
        <strain evidence="1">JCM 31311</strain>
    </source>
</reference>
<accession>A0A918KXJ5</accession>
<evidence type="ECO:0000313" key="2">
    <source>
        <dbReference type="Proteomes" id="UP000603865"/>
    </source>
</evidence>
<dbReference type="RefSeq" id="WP_189093823.1">
    <property type="nucleotide sequence ID" value="NZ_BMQL01000104.1"/>
</dbReference>
<gene>
    <name evidence="1" type="ORF">GCM10008957_56100</name>
</gene>
<sequence>MSRLPDGYRTLRLTTEVRQTFEEHLDFSFIDDGNAGVMYGRLSARRELVVDYVAPFFLDPELTQTYDRGYALGRAEALFEAVWQLRGLRPLGYWLAFGGEVPALDQVLARLTMYAGLHLKIDELALLIAARPQVRTTVMAAYTYTAHQPVSAWRSLTCQ</sequence>
<comment type="caution">
    <text evidence="1">The sequence shown here is derived from an EMBL/GenBank/DDBJ whole genome shotgun (WGS) entry which is preliminary data.</text>
</comment>
<evidence type="ECO:0000313" key="1">
    <source>
        <dbReference type="EMBL" id="GGR40381.1"/>
    </source>
</evidence>
<protein>
    <submittedName>
        <fullName evidence="1">Uncharacterized protein</fullName>
    </submittedName>
</protein>
<reference evidence="1" key="1">
    <citation type="journal article" date="2014" name="Int. J. Syst. Evol. Microbiol.">
        <title>Complete genome sequence of Corynebacterium casei LMG S-19264T (=DSM 44701T), isolated from a smear-ripened cheese.</title>
        <authorList>
            <consortium name="US DOE Joint Genome Institute (JGI-PGF)"/>
            <person name="Walter F."/>
            <person name="Albersmeier A."/>
            <person name="Kalinowski J."/>
            <person name="Ruckert C."/>
        </authorList>
    </citation>
    <scope>NUCLEOTIDE SEQUENCE</scope>
    <source>
        <strain evidence="1">JCM 31311</strain>
    </source>
</reference>
<dbReference type="AlphaFoldDB" id="A0A918KXJ5"/>
<dbReference type="Proteomes" id="UP000603865">
    <property type="component" value="Unassembled WGS sequence"/>
</dbReference>
<dbReference type="EMBL" id="BMQL01000104">
    <property type="protein sequence ID" value="GGR40381.1"/>
    <property type="molecule type" value="Genomic_DNA"/>
</dbReference>
<keyword evidence="2" id="KW-1185">Reference proteome</keyword>